<dbReference type="EMBL" id="CM023471">
    <property type="protein sequence ID" value="KAH7965235.1"/>
    <property type="molecule type" value="Genomic_DNA"/>
</dbReference>
<gene>
    <name evidence="1" type="ORF">HPB49_004924</name>
</gene>
<evidence type="ECO:0000313" key="2">
    <source>
        <dbReference type="Proteomes" id="UP000821865"/>
    </source>
</evidence>
<reference evidence="1" key="1">
    <citation type="submission" date="2020-05" db="EMBL/GenBank/DDBJ databases">
        <title>Large-scale comparative analyses of tick genomes elucidate their genetic diversity and vector capacities.</title>
        <authorList>
            <person name="Jia N."/>
            <person name="Wang J."/>
            <person name="Shi W."/>
            <person name="Du L."/>
            <person name="Sun Y."/>
            <person name="Zhan W."/>
            <person name="Jiang J."/>
            <person name="Wang Q."/>
            <person name="Zhang B."/>
            <person name="Ji P."/>
            <person name="Sakyi L.B."/>
            <person name="Cui X."/>
            <person name="Yuan T."/>
            <person name="Jiang B."/>
            <person name="Yang W."/>
            <person name="Lam T.T.-Y."/>
            <person name="Chang Q."/>
            <person name="Ding S."/>
            <person name="Wang X."/>
            <person name="Zhu J."/>
            <person name="Ruan X."/>
            <person name="Zhao L."/>
            <person name="Wei J."/>
            <person name="Que T."/>
            <person name="Du C."/>
            <person name="Cheng J."/>
            <person name="Dai P."/>
            <person name="Han X."/>
            <person name="Huang E."/>
            <person name="Gao Y."/>
            <person name="Liu J."/>
            <person name="Shao H."/>
            <person name="Ye R."/>
            <person name="Li L."/>
            <person name="Wei W."/>
            <person name="Wang X."/>
            <person name="Wang C."/>
            <person name="Yang T."/>
            <person name="Huo Q."/>
            <person name="Li W."/>
            <person name="Guo W."/>
            <person name="Chen H."/>
            <person name="Zhou L."/>
            <person name="Ni X."/>
            <person name="Tian J."/>
            <person name="Zhou Y."/>
            <person name="Sheng Y."/>
            <person name="Liu T."/>
            <person name="Pan Y."/>
            <person name="Xia L."/>
            <person name="Li J."/>
            <person name="Zhao F."/>
            <person name="Cao W."/>
        </authorList>
    </citation>
    <scope>NUCLEOTIDE SEQUENCE</scope>
    <source>
        <strain evidence="1">Dsil-2018</strain>
    </source>
</reference>
<organism evidence="1 2">
    <name type="scientific">Dermacentor silvarum</name>
    <name type="common">Tick</name>
    <dbReference type="NCBI Taxonomy" id="543639"/>
    <lineage>
        <taxon>Eukaryota</taxon>
        <taxon>Metazoa</taxon>
        <taxon>Ecdysozoa</taxon>
        <taxon>Arthropoda</taxon>
        <taxon>Chelicerata</taxon>
        <taxon>Arachnida</taxon>
        <taxon>Acari</taxon>
        <taxon>Parasitiformes</taxon>
        <taxon>Ixodida</taxon>
        <taxon>Ixodoidea</taxon>
        <taxon>Ixodidae</taxon>
        <taxon>Rhipicephalinae</taxon>
        <taxon>Dermacentor</taxon>
    </lineage>
</organism>
<name>A0ACB8DB72_DERSI</name>
<protein>
    <submittedName>
        <fullName evidence="1">Uncharacterized protein</fullName>
    </submittedName>
</protein>
<accession>A0ACB8DB72</accession>
<keyword evidence="2" id="KW-1185">Reference proteome</keyword>
<comment type="caution">
    <text evidence="1">The sequence shown here is derived from an EMBL/GenBank/DDBJ whole genome shotgun (WGS) entry which is preliminary data.</text>
</comment>
<dbReference type="Proteomes" id="UP000821865">
    <property type="component" value="Chromosome 2"/>
</dbReference>
<evidence type="ECO:0000313" key="1">
    <source>
        <dbReference type="EMBL" id="KAH7965235.1"/>
    </source>
</evidence>
<sequence>MNASDVRHRFQLSTETTLRQTMTTKPERVPHHRELLAYVASVGVVLTVLVAAVLLIVYQSERGMDTLSLCITEECKVFAEQVSLSLNRSANPCRDFYEFTCGNWPKANPGHTSETSRSTVVLIEEAGRRLVLHPIQDNENQTAIAKAANLYVGCIQGDDQIAKLRHELLPEMNVRWPNAKGDVDPVQHLVELGVQWQTPTLLDVRTDDYVQLSQQRSPVFDSVTMDWWQPVFRRLHERGEYGNYVRAYYEVLSDDRNETAINIVVDALTRCELFLLEHKGAWHTYRDGILDKYELRDLQRHHMPGLSVDRWVNAINAHWSFSVTPQTTVYAIDPVALETIASLLTNFTWVESNLLIGWYVLQKLAPSVSPDFRQLLVSAFENDTGTLLSVQTGRCMEVLIDLMGVVPFWPEIHHQIVKQVRDMADSLLYSVSMAIQRSINESEWMDAGSKDMAIHQLTKIKVVLGLAREAETERILTMLYADVPAVTTDFLGSWRNTLEAMRPHLVLPDGYADVYCYNPLWHGVRFSADTDTLLISVRDMFMPFFHLSAPRAVNYAGLGALITRGFMQVRKVIFDPYGPEGALAKWSYESQKAYAHVHSCLHSAYSSNWLAPVRRRQFGDMAAMRSLYRAFRPSQTKYRQLNGLREFDPQQTFFIAFCHAHCVNNPNDQVRR</sequence>
<proteinExistence type="predicted"/>